<dbReference type="Gene3D" id="3.40.30.10">
    <property type="entry name" value="Glutaredoxin"/>
    <property type="match status" value="1"/>
</dbReference>
<keyword evidence="2" id="KW-1185">Reference proteome</keyword>
<organism evidence="1 2">
    <name type="scientific">Rohdeia mirabilis</name>
    <dbReference type="NCBI Taxonomy" id="2528008"/>
    <lineage>
        <taxon>Bacteria</taxon>
        <taxon>Pseudomonadati</taxon>
        <taxon>Planctomycetota</taxon>
        <taxon>Planctomycetia</taxon>
        <taxon>Planctomycetia incertae sedis</taxon>
        <taxon>Rohdeia</taxon>
    </lineage>
</organism>
<dbReference type="Proteomes" id="UP000319342">
    <property type="component" value="Chromosome"/>
</dbReference>
<accession>A0A518CUS3</accession>
<evidence type="ECO:0000313" key="1">
    <source>
        <dbReference type="EMBL" id="QDU82979.1"/>
    </source>
</evidence>
<sequence>MIIEIALAFALHAGVAHDAPVPAQDDRAAAAESDERAFPERIVWFTQLDEALDEAARTNRPILVHSASPSCSGAPGMW</sequence>
<evidence type="ECO:0000313" key="2">
    <source>
        <dbReference type="Proteomes" id="UP000319342"/>
    </source>
</evidence>
<proteinExistence type="predicted"/>
<dbReference type="EMBL" id="CP036290">
    <property type="protein sequence ID" value="QDU82979.1"/>
    <property type="molecule type" value="Genomic_DNA"/>
</dbReference>
<gene>
    <name evidence="1" type="ORF">Pla163_00740</name>
</gene>
<protein>
    <submittedName>
        <fullName evidence="1">Uncharacterized protein</fullName>
    </submittedName>
</protein>
<dbReference type="AlphaFoldDB" id="A0A518CUS3"/>
<name>A0A518CUS3_9BACT</name>
<reference evidence="1 2" key="1">
    <citation type="submission" date="2019-02" db="EMBL/GenBank/DDBJ databases">
        <title>Deep-cultivation of Planctomycetes and their phenomic and genomic characterization uncovers novel biology.</title>
        <authorList>
            <person name="Wiegand S."/>
            <person name="Jogler M."/>
            <person name="Boedeker C."/>
            <person name="Pinto D."/>
            <person name="Vollmers J."/>
            <person name="Rivas-Marin E."/>
            <person name="Kohn T."/>
            <person name="Peeters S.H."/>
            <person name="Heuer A."/>
            <person name="Rast P."/>
            <person name="Oberbeckmann S."/>
            <person name="Bunk B."/>
            <person name="Jeske O."/>
            <person name="Meyerdierks A."/>
            <person name="Storesund J.E."/>
            <person name="Kallscheuer N."/>
            <person name="Luecker S."/>
            <person name="Lage O.M."/>
            <person name="Pohl T."/>
            <person name="Merkel B.J."/>
            <person name="Hornburger P."/>
            <person name="Mueller R.-W."/>
            <person name="Bruemmer F."/>
            <person name="Labrenz M."/>
            <person name="Spormann A.M."/>
            <person name="Op den Camp H."/>
            <person name="Overmann J."/>
            <person name="Amann R."/>
            <person name="Jetten M.S.M."/>
            <person name="Mascher T."/>
            <person name="Medema M.H."/>
            <person name="Devos D.P."/>
            <person name="Kaster A.-K."/>
            <person name="Ovreas L."/>
            <person name="Rohde M."/>
            <person name="Galperin M.Y."/>
            <person name="Jogler C."/>
        </authorList>
    </citation>
    <scope>NUCLEOTIDE SEQUENCE [LARGE SCALE GENOMIC DNA]</scope>
    <source>
        <strain evidence="1 2">Pla163</strain>
    </source>
</reference>